<dbReference type="Proteomes" id="UP000512286">
    <property type="component" value="Chromosome"/>
</dbReference>
<dbReference type="InterPro" id="IPR002509">
    <property type="entry name" value="NODB_dom"/>
</dbReference>
<keyword evidence="2" id="KW-0472">Membrane</keyword>
<evidence type="ECO:0000256" key="2">
    <source>
        <dbReference type="SAM" id="Phobius"/>
    </source>
</evidence>
<feature type="domain" description="NodB homology" evidence="3">
    <location>
        <begin position="106"/>
        <end position="303"/>
    </location>
</feature>
<keyword evidence="2" id="KW-1133">Transmembrane helix</keyword>
<gene>
    <name evidence="4" type="ORF">HZF06_12785</name>
</gene>
<dbReference type="KEGG" id="cint:HZF06_12785"/>
<organism evidence="4 5">
    <name type="scientific">Clostridium intestinale</name>
    <dbReference type="NCBI Taxonomy" id="36845"/>
    <lineage>
        <taxon>Bacteria</taxon>
        <taxon>Bacillati</taxon>
        <taxon>Bacillota</taxon>
        <taxon>Clostridia</taxon>
        <taxon>Eubacteriales</taxon>
        <taxon>Clostridiaceae</taxon>
        <taxon>Clostridium</taxon>
    </lineage>
</organism>
<dbReference type="InterPro" id="IPR011330">
    <property type="entry name" value="Glyco_hydro/deAcase_b/a-brl"/>
</dbReference>
<reference evidence="4 5" key="1">
    <citation type="submission" date="2020-07" db="EMBL/GenBank/DDBJ databases">
        <title>Electron transfer.</title>
        <authorList>
            <person name="Huang L."/>
            <person name="Liu X."/>
            <person name="Zhou S."/>
        </authorList>
    </citation>
    <scope>NUCLEOTIDE SEQUENCE [LARGE SCALE GENOMIC DNA]</scope>
    <source>
        <strain evidence="4 5">Lx1</strain>
    </source>
</reference>
<dbReference type="GO" id="GO:0016810">
    <property type="term" value="F:hydrolase activity, acting on carbon-nitrogen (but not peptide) bonds"/>
    <property type="evidence" value="ECO:0007669"/>
    <property type="project" value="InterPro"/>
</dbReference>
<accession>A0A7D6VPS5</accession>
<evidence type="ECO:0000313" key="4">
    <source>
        <dbReference type="EMBL" id="QLY77977.1"/>
    </source>
</evidence>
<feature type="transmembrane region" description="Helical" evidence="2">
    <location>
        <begin position="12"/>
        <end position="30"/>
    </location>
</feature>
<dbReference type="AlphaFoldDB" id="A0A7D6VPS5"/>
<name>A0A7D6VPS5_9CLOT</name>
<feature type="region of interest" description="Disordered" evidence="1">
    <location>
        <begin position="48"/>
        <end position="83"/>
    </location>
</feature>
<evidence type="ECO:0000256" key="1">
    <source>
        <dbReference type="SAM" id="MobiDB-lite"/>
    </source>
</evidence>
<proteinExistence type="predicted"/>
<dbReference type="CDD" id="cd10944">
    <property type="entry name" value="CE4_SmPgdA_like"/>
    <property type="match status" value="1"/>
</dbReference>
<dbReference type="Gene3D" id="3.20.20.370">
    <property type="entry name" value="Glycoside hydrolase/deacetylase"/>
    <property type="match status" value="1"/>
</dbReference>
<evidence type="ECO:0000259" key="3">
    <source>
        <dbReference type="PROSITE" id="PS51677"/>
    </source>
</evidence>
<keyword evidence="2" id="KW-0812">Transmembrane</keyword>
<dbReference type="PROSITE" id="PS51677">
    <property type="entry name" value="NODB"/>
    <property type="match status" value="1"/>
</dbReference>
<dbReference type="PANTHER" id="PTHR10587">
    <property type="entry name" value="GLYCOSYL TRANSFERASE-RELATED"/>
    <property type="match status" value="1"/>
</dbReference>
<dbReference type="GO" id="GO:0005975">
    <property type="term" value="P:carbohydrate metabolic process"/>
    <property type="evidence" value="ECO:0007669"/>
    <property type="project" value="InterPro"/>
</dbReference>
<dbReference type="RefSeq" id="WP_181600452.1">
    <property type="nucleotide sequence ID" value="NZ_CP059378.1"/>
</dbReference>
<dbReference type="PANTHER" id="PTHR10587:SF125">
    <property type="entry name" value="POLYSACCHARIDE DEACETYLASE YHEN-RELATED"/>
    <property type="match status" value="1"/>
</dbReference>
<feature type="compositionally biased region" description="Basic and acidic residues" evidence="1">
    <location>
        <begin position="59"/>
        <end position="72"/>
    </location>
</feature>
<dbReference type="EMBL" id="CP059378">
    <property type="protein sequence ID" value="QLY77977.1"/>
    <property type="molecule type" value="Genomic_DNA"/>
</dbReference>
<sequence>MRKNNFNKRRKKIGVFICSLIIILGAFITYKYSEEKTTQKNEILQASIDNEADNSSDNSEQKENDNDNKDNNSENDDNINMDENSFDAGQIQDFLVKNIKIQDGKKIAYLTFDDGPSTTVTPKILKILKDNNIKATFFIVGDKLEESPETKNVLLDIYKQGHAIANHTYTHNYSKLYPQGKIDANTFMGELEQTNDAIKKVLGDKFNTRVVRFPGGHASWGGREEIDNKLEEKKYKYIDWNALIGDAEGGRKTKEQLLNRYHETFVGQEKLVLLMHDTYGKESTAEALQDIITDLKNKGYEFKTLK</sequence>
<evidence type="ECO:0000313" key="5">
    <source>
        <dbReference type="Proteomes" id="UP000512286"/>
    </source>
</evidence>
<dbReference type="Pfam" id="PF01522">
    <property type="entry name" value="Polysacc_deac_1"/>
    <property type="match status" value="1"/>
</dbReference>
<protein>
    <submittedName>
        <fullName evidence="4">Polysaccharide deacetylase</fullName>
    </submittedName>
</protein>
<dbReference type="InterPro" id="IPR050248">
    <property type="entry name" value="Polysacc_deacetylase_ArnD"/>
</dbReference>
<dbReference type="SUPFAM" id="SSF88713">
    <property type="entry name" value="Glycoside hydrolase/deacetylase"/>
    <property type="match status" value="1"/>
</dbReference>